<dbReference type="EMBL" id="JBHLZP010000116">
    <property type="protein sequence ID" value="MFB9833995.1"/>
    <property type="molecule type" value="Genomic_DNA"/>
</dbReference>
<dbReference type="Proteomes" id="UP001589627">
    <property type="component" value="Unassembled WGS sequence"/>
</dbReference>
<dbReference type="Gene3D" id="3.40.50.300">
    <property type="entry name" value="P-loop containing nucleotide triphosphate hydrolases"/>
    <property type="match status" value="1"/>
</dbReference>
<name>A0ABV5YG30_9ACTN</name>
<comment type="caution">
    <text evidence="2">The sequence shown here is derived from an EMBL/GenBank/DDBJ whole genome shotgun (WGS) entry which is preliminary data.</text>
</comment>
<dbReference type="RefSeq" id="WP_378202730.1">
    <property type="nucleotide sequence ID" value="NZ_JBHLZP010000116.1"/>
</dbReference>
<dbReference type="SMART" id="SM00028">
    <property type="entry name" value="TPR"/>
    <property type="match status" value="5"/>
</dbReference>
<dbReference type="SMART" id="SM00382">
    <property type="entry name" value="AAA"/>
    <property type="match status" value="1"/>
</dbReference>
<protein>
    <submittedName>
        <fullName evidence="2">Tetratricopeptide repeat protein</fullName>
    </submittedName>
</protein>
<evidence type="ECO:0000313" key="2">
    <source>
        <dbReference type="EMBL" id="MFB9833995.1"/>
    </source>
</evidence>
<dbReference type="InterPro" id="IPR011990">
    <property type="entry name" value="TPR-like_helical_dom_sf"/>
</dbReference>
<dbReference type="Gene3D" id="1.25.40.10">
    <property type="entry name" value="Tetratricopeptide repeat domain"/>
    <property type="match status" value="1"/>
</dbReference>
<dbReference type="InterPro" id="IPR027417">
    <property type="entry name" value="P-loop_NTPase"/>
</dbReference>
<proteinExistence type="predicted"/>
<dbReference type="Pfam" id="PF13424">
    <property type="entry name" value="TPR_12"/>
    <property type="match status" value="1"/>
</dbReference>
<dbReference type="InterPro" id="IPR003593">
    <property type="entry name" value="AAA+_ATPase"/>
</dbReference>
<dbReference type="SUPFAM" id="SSF52540">
    <property type="entry name" value="P-loop containing nucleoside triphosphate hydrolases"/>
    <property type="match status" value="1"/>
</dbReference>
<gene>
    <name evidence="2" type="ORF">ACFFNX_17560</name>
</gene>
<evidence type="ECO:0000313" key="3">
    <source>
        <dbReference type="Proteomes" id="UP001589627"/>
    </source>
</evidence>
<reference evidence="2 3" key="1">
    <citation type="submission" date="2024-09" db="EMBL/GenBank/DDBJ databases">
        <authorList>
            <person name="Sun Q."/>
            <person name="Mori K."/>
        </authorList>
    </citation>
    <scope>NUCLEOTIDE SEQUENCE [LARGE SCALE GENOMIC DNA]</scope>
    <source>
        <strain evidence="2 3">TBRC 0563</strain>
    </source>
</reference>
<organism evidence="2 3">
    <name type="scientific">Actinoallomurus acaciae</name>
    <dbReference type="NCBI Taxonomy" id="502577"/>
    <lineage>
        <taxon>Bacteria</taxon>
        <taxon>Bacillati</taxon>
        <taxon>Actinomycetota</taxon>
        <taxon>Actinomycetes</taxon>
        <taxon>Streptosporangiales</taxon>
        <taxon>Thermomonosporaceae</taxon>
        <taxon>Actinoallomurus</taxon>
    </lineage>
</organism>
<accession>A0ABV5YG30</accession>
<feature type="domain" description="AAA+ ATPase" evidence="1">
    <location>
        <begin position="86"/>
        <end position="226"/>
    </location>
</feature>
<dbReference type="SUPFAM" id="SSF48452">
    <property type="entry name" value="TPR-like"/>
    <property type="match status" value="2"/>
</dbReference>
<dbReference type="PANTHER" id="PTHR47691">
    <property type="entry name" value="REGULATOR-RELATED"/>
    <property type="match status" value="1"/>
</dbReference>
<dbReference type="PRINTS" id="PR00364">
    <property type="entry name" value="DISEASERSIST"/>
</dbReference>
<evidence type="ECO:0000259" key="1">
    <source>
        <dbReference type="SMART" id="SM00382"/>
    </source>
</evidence>
<dbReference type="PANTHER" id="PTHR47691:SF3">
    <property type="entry name" value="HTH-TYPE TRANSCRIPTIONAL REGULATOR RV0890C-RELATED"/>
    <property type="match status" value="1"/>
</dbReference>
<keyword evidence="3" id="KW-1185">Reference proteome</keyword>
<sequence>MFAHDAWYDMNDEPGVANDFSGDADIVMQAGAIHGDIHLPKVRYRFPPPHQLPMGPSAFVNRKNDLDRLDHLLDAHLGAEAGHRTTAVVSAVAGAPGVGKTALALHWAHRVGDRFPDGALYVDMQGYGPGSALAPAQALDLFLRALSVPAESIPEALDQRAALYRSVLNGKRVLVLIDNASSSTHVRHLLPASPECCTVVTSRGSLSSLVAREGAVRVTLDVLSPGESVQLLSELMGSSRVAAESVSALTLAELCGHLPLVLRIVAERAVNRPRLSLAELVDELVGEQHRLDAMASAEDELSDTRAVFSWSYHALSPELRRTFRLLGMHEGPDIGVEAAAALTGSDATTAKRHLRALADAHLLQEKTANRFHLHDLVQVYSLERAVAEESQETRIKSARRLLTWYLLTADAGRRAILPYSASFPLIPAGDISVIERFETGPAAMRWFNSERLNLHAALRQAFELAQLDIVWKLAIAVSGYLELGSYWTEWEETVAVGLDAARTLGDRLGEAVSLSILGDAAWRDGRLDDAAERYEQTAEIAHEIAVGWLEGFGLRGQGLVHEAHGHYDTASRLFESALRVFRAGEFRRGEGMALLSLGKCARILGDPPTAVSRGIAAVGIFKELGDTWTVAWGSIDLAASYIAVGDGREAESALRTALAIFEDFGDRRRQAESLIRLGEVLRASGDPGAAGDCWRRAAELYESLADPRAAEARERLANLDDG</sequence>
<dbReference type="InterPro" id="IPR019734">
    <property type="entry name" value="TPR_rpt"/>
</dbReference>